<proteinExistence type="predicted"/>
<protein>
    <submittedName>
        <fullName evidence="2">Uncharacterized protein</fullName>
    </submittedName>
</protein>
<evidence type="ECO:0000256" key="1">
    <source>
        <dbReference type="SAM" id="MobiDB-lite"/>
    </source>
</evidence>
<accession>A0A9K3L495</accession>
<dbReference type="AlphaFoldDB" id="A0A9K3L495"/>
<organism evidence="2 3">
    <name type="scientific">Nitzschia inconspicua</name>
    <dbReference type="NCBI Taxonomy" id="303405"/>
    <lineage>
        <taxon>Eukaryota</taxon>
        <taxon>Sar</taxon>
        <taxon>Stramenopiles</taxon>
        <taxon>Ochrophyta</taxon>
        <taxon>Bacillariophyta</taxon>
        <taxon>Bacillariophyceae</taxon>
        <taxon>Bacillariophycidae</taxon>
        <taxon>Bacillariales</taxon>
        <taxon>Bacillariaceae</taxon>
        <taxon>Nitzschia</taxon>
    </lineage>
</organism>
<comment type="caution">
    <text evidence="2">The sequence shown here is derived from an EMBL/GenBank/DDBJ whole genome shotgun (WGS) entry which is preliminary data.</text>
</comment>
<name>A0A9K3L495_9STRA</name>
<feature type="compositionally biased region" description="Basic and acidic residues" evidence="1">
    <location>
        <begin position="75"/>
        <end position="86"/>
    </location>
</feature>
<dbReference type="Proteomes" id="UP000693970">
    <property type="component" value="Unassembled WGS sequence"/>
</dbReference>
<reference evidence="2" key="2">
    <citation type="submission" date="2021-04" db="EMBL/GenBank/DDBJ databases">
        <authorList>
            <person name="Podell S."/>
        </authorList>
    </citation>
    <scope>NUCLEOTIDE SEQUENCE</scope>
    <source>
        <strain evidence="2">Hildebrandi</strain>
    </source>
</reference>
<reference evidence="2" key="1">
    <citation type="journal article" date="2021" name="Sci. Rep.">
        <title>Diploid genomic architecture of Nitzschia inconspicua, an elite biomass production diatom.</title>
        <authorList>
            <person name="Oliver A."/>
            <person name="Podell S."/>
            <person name="Pinowska A."/>
            <person name="Traller J.C."/>
            <person name="Smith S.R."/>
            <person name="McClure R."/>
            <person name="Beliaev A."/>
            <person name="Bohutskyi P."/>
            <person name="Hill E.A."/>
            <person name="Rabines A."/>
            <person name="Zheng H."/>
            <person name="Allen L.Z."/>
            <person name="Kuo A."/>
            <person name="Grigoriev I.V."/>
            <person name="Allen A.E."/>
            <person name="Hazlebeck D."/>
            <person name="Allen E.E."/>
        </authorList>
    </citation>
    <scope>NUCLEOTIDE SEQUENCE</scope>
    <source>
        <strain evidence="2">Hildebrandi</strain>
    </source>
</reference>
<feature type="region of interest" description="Disordered" evidence="1">
    <location>
        <begin position="1"/>
        <end position="113"/>
    </location>
</feature>
<feature type="compositionally biased region" description="Basic and acidic residues" evidence="1">
    <location>
        <begin position="33"/>
        <end position="45"/>
    </location>
</feature>
<keyword evidence="3" id="KW-1185">Reference proteome</keyword>
<evidence type="ECO:0000313" key="2">
    <source>
        <dbReference type="EMBL" id="KAG7355202.1"/>
    </source>
</evidence>
<feature type="compositionally biased region" description="Polar residues" evidence="1">
    <location>
        <begin position="51"/>
        <end position="63"/>
    </location>
</feature>
<gene>
    <name evidence="2" type="ORF">IV203_004558</name>
</gene>
<sequence>MPQQQLFPAASSPPGRRRPSSGTTCPGAPTKKKIPDTSPYRHGDDWLVQYFETNETNCPSSPMESAWRPQPRRQLFPEDDHERDDQPSFEDQPQPQPRRRLFWDDDLEEEGQN</sequence>
<feature type="compositionally biased region" description="Acidic residues" evidence="1">
    <location>
        <begin position="104"/>
        <end position="113"/>
    </location>
</feature>
<dbReference type="EMBL" id="JAGRRH010000016">
    <property type="protein sequence ID" value="KAG7355202.1"/>
    <property type="molecule type" value="Genomic_DNA"/>
</dbReference>
<evidence type="ECO:0000313" key="3">
    <source>
        <dbReference type="Proteomes" id="UP000693970"/>
    </source>
</evidence>